<dbReference type="EMBL" id="JAWDJW010000262">
    <property type="protein sequence ID" value="KAK3081161.1"/>
    <property type="molecule type" value="Genomic_DNA"/>
</dbReference>
<evidence type="ECO:0000313" key="1">
    <source>
        <dbReference type="EMBL" id="KAK3081161.1"/>
    </source>
</evidence>
<sequence length="189" mass="20490">MTVPDSDSGKLAEILLSLREIKDMLGEMGARAGFGAEVETPTMESTQFMITPKKKNSGQIAPQGGSLRRKRQRKTSEEKRVETTPSPEGGASAKRKTRRTNAATSAKVKKVLRFEKEEGEDEDEDRASKRRRHESVSSEGSSGDDFVESPSRRQSVAPEDVTMAGALGSPVEEAGEPAADPVVEDTPKE</sequence>
<comment type="caution">
    <text evidence="1">The sequence shown here is derived from an EMBL/GenBank/DDBJ whole genome shotgun (WGS) entry which is preliminary data.</text>
</comment>
<gene>
    <name evidence="1" type="ORF">LTS18_009617</name>
</gene>
<accession>A0ACC3DWT2</accession>
<dbReference type="Proteomes" id="UP001186974">
    <property type="component" value="Unassembled WGS sequence"/>
</dbReference>
<evidence type="ECO:0000313" key="2">
    <source>
        <dbReference type="Proteomes" id="UP001186974"/>
    </source>
</evidence>
<reference evidence="1" key="1">
    <citation type="submission" date="2024-09" db="EMBL/GenBank/DDBJ databases">
        <title>Black Yeasts Isolated from many extreme environments.</title>
        <authorList>
            <person name="Coleine C."/>
            <person name="Stajich J.E."/>
            <person name="Selbmann L."/>
        </authorList>
    </citation>
    <scope>NUCLEOTIDE SEQUENCE</scope>
    <source>
        <strain evidence="1">CCFEE 5737</strain>
    </source>
</reference>
<protein>
    <submittedName>
        <fullName evidence="1">Uncharacterized protein</fullName>
    </submittedName>
</protein>
<keyword evidence="2" id="KW-1185">Reference proteome</keyword>
<organism evidence="1 2">
    <name type="scientific">Coniosporium uncinatum</name>
    <dbReference type="NCBI Taxonomy" id="93489"/>
    <lineage>
        <taxon>Eukaryota</taxon>
        <taxon>Fungi</taxon>
        <taxon>Dikarya</taxon>
        <taxon>Ascomycota</taxon>
        <taxon>Pezizomycotina</taxon>
        <taxon>Dothideomycetes</taxon>
        <taxon>Dothideomycetes incertae sedis</taxon>
        <taxon>Coniosporium</taxon>
    </lineage>
</organism>
<proteinExistence type="predicted"/>
<name>A0ACC3DWT2_9PEZI</name>